<dbReference type="EMBL" id="VDEP01000405">
    <property type="protein sequence ID" value="KAA1088892.1"/>
    <property type="molecule type" value="Genomic_DNA"/>
</dbReference>
<gene>
    <name evidence="2" type="ORF">PGTUg99_033959</name>
</gene>
<evidence type="ECO:0000256" key="1">
    <source>
        <dbReference type="SAM" id="MobiDB-lite"/>
    </source>
</evidence>
<reference evidence="2 3" key="1">
    <citation type="submission" date="2019-05" db="EMBL/GenBank/DDBJ databases">
        <title>Emergence of the Ug99 lineage of the wheat stem rust pathogen through somatic hybridization.</title>
        <authorList>
            <person name="Li F."/>
            <person name="Upadhyaya N.M."/>
            <person name="Sperschneider J."/>
            <person name="Matny O."/>
            <person name="Nguyen-Phuc H."/>
            <person name="Mago R."/>
            <person name="Raley C."/>
            <person name="Miller M.E."/>
            <person name="Silverstein K.A.T."/>
            <person name="Henningsen E."/>
            <person name="Hirsch C.D."/>
            <person name="Visser B."/>
            <person name="Pretorius Z.A."/>
            <person name="Steffenson B.J."/>
            <person name="Schwessinger B."/>
            <person name="Dodds P.N."/>
            <person name="Figueroa M."/>
        </authorList>
    </citation>
    <scope>NUCLEOTIDE SEQUENCE [LARGE SCALE GENOMIC DNA]</scope>
    <source>
        <strain evidence="2 3">Ug99</strain>
    </source>
</reference>
<organism evidence="2 3">
    <name type="scientific">Puccinia graminis f. sp. tritici</name>
    <dbReference type="NCBI Taxonomy" id="56615"/>
    <lineage>
        <taxon>Eukaryota</taxon>
        <taxon>Fungi</taxon>
        <taxon>Dikarya</taxon>
        <taxon>Basidiomycota</taxon>
        <taxon>Pucciniomycotina</taxon>
        <taxon>Pucciniomycetes</taxon>
        <taxon>Pucciniales</taxon>
        <taxon>Pucciniaceae</taxon>
        <taxon>Puccinia</taxon>
    </lineage>
</organism>
<evidence type="ECO:0000313" key="3">
    <source>
        <dbReference type="Proteomes" id="UP000325313"/>
    </source>
</evidence>
<feature type="compositionally biased region" description="Polar residues" evidence="1">
    <location>
        <begin position="64"/>
        <end position="77"/>
    </location>
</feature>
<sequence length="85" mass="9437">MTLAVPRPAGSGLHNQLVRTRKQRSIGFKRCATAGDRSIAQLLSSASSVPNPTRAALYLKRCSQTTDPNRGSDSNWTLAYRRRRH</sequence>
<accession>A0A5B0NK01</accession>
<feature type="region of interest" description="Disordered" evidence="1">
    <location>
        <begin position="64"/>
        <end position="85"/>
    </location>
</feature>
<name>A0A5B0NK01_PUCGR</name>
<proteinExistence type="predicted"/>
<dbReference type="AlphaFoldDB" id="A0A5B0NK01"/>
<protein>
    <submittedName>
        <fullName evidence="2">Uncharacterized protein</fullName>
    </submittedName>
</protein>
<dbReference type="Proteomes" id="UP000325313">
    <property type="component" value="Unassembled WGS sequence"/>
</dbReference>
<evidence type="ECO:0000313" key="2">
    <source>
        <dbReference type="EMBL" id="KAA1088892.1"/>
    </source>
</evidence>
<comment type="caution">
    <text evidence="2">The sequence shown here is derived from an EMBL/GenBank/DDBJ whole genome shotgun (WGS) entry which is preliminary data.</text>
</comment>